<dbReference type="SUPFAM" id="SSF111278">
    <property type="entry name" value="SSo0622-like"/>
    <property type="match status" value="1"/>
</dbReference>
<dbReference type="OMA" id="TWLYVSH"/>
<sequence length="199" mass="22158">MERFQKRKVAVLRGVDLSRKGSVDVSILHLVQLINEQETCFTTSSCSGRICLVEQEAEGKVKKKGCAWLYMTHEIADPNLVLRVAQKAEGNAVLKFEGFVLHLQCCDLKIAAHLLSEAVASGFRNSGISVGGKGRITLAVRSTHSLEVPVTFNGVMAVSEEYIKSIVKLANAKMEENNIRIERLYGNFRQYSAKFRLKK</sequence>
<name>R7V909_CAPTE</name>
<evidence type="ECO:0000256" key="1">
    <source>
        <dbReference type="ARBA" id="ARBA00004797"/>
    </source>
</evidence>
<keyword evidence="7" id="KW-0949">S-adenosyl-L-methionine</keyword>
<evidence type="ECO:0000256" key="9">
    <source>
        <dbReference type="ARBA" id="ARBA00025378"/>
    </source>
</evidence>
<feature type="domain" description="tRNA wybutosine-synthesizing protein" evidence="12">
    <location>
        <begin position="13"/>
        <end position="189"/>
    </location>
</feature>
<keyword evidence="8" id="KW-0819">tRNA processing</keyword>
<gene>
    <name evidence="13" type="ORF">CAPTEDRAFT_167017</name>
</gene>
<dbReference type="EnsemblMetazoa" id="CapteT167017">
    <property type="protein sequence ID" value="CapteP167017"/>
    <property type="gene ID" value="CapteG167017"/>
</dbReference>
<dbReference type="InterPro" id="IPR036602">
    <property type="entry name" value="tRNA_yW-synthesising-like_sf"/>
</dbReference>
<dbReference type="STRING" id="283909.R7V909"/>
<dbReference type="PANTHER" id="PTHR48418:SF1">
    <property type="entry name" value="TRNA WYBUTOSINE-SYNTHESIZING PROTEIN 3"/>
    <property type="match status" value="1"/>
</dbReference>
<dbReference type="Gene3D" id="3.30.1960.10">
    <property type="entry name" value="tRNA wybutosine-synthesizing-like"/>
    <property type="match status" value="1"/>
</dbReference>
<evidence type="ECO:0000256" key="8">
    <source>
        <dbReference type="ARBA" id="ARBA00022694"/>
    </source>
</evidence>
<reference evidence="14" key="3">
    <citation type="submission" date="2015-06" db="UniProtKB">
        <authorList>
            <consortium name="EnsemblMetazoa"/>
        </authorList>
    </citation>
    <scope>IDENTIFICATION</scope>
</reference>
<dbReference type="InterPro" id="IPR003827">
    <property type="entry name" value="tRNA_yW-synthesising"/>
</dbReference>
<keyword evidence="5" id="KW-0489">Methyltransferase</keyword>
<evidence type="ECO:0000256" key="11">
    <source>
        <dbReference type="ARBA" id="ARBA00049202"/>
    </source>
</evidence>
<dbReference type="Pfam" id="PF02676">
    <property type="entry name" value="TYW3"/>
    <property type="match status" value="1"/>
</dbReference>
<dbReference type="PANTHER" id="PTHR48418">
    <property type="entry name" value="TRNA WYBUTOSINE-SYNTHESIZING PROTEIN 3"/>
    <property type="match status" value="1"/>
</dbReference>
<dbReference type="Proteomes" id="UP000014760">
    <property type="component" value="Unassembled WGS sequence"/>
</dbReference>
<evidence type="ECO:0000256" key="6">
    <source>
        <dbReference type="ARBA" id="ARBA00022679"/>
    </source>
</evidence>
<reference evidence="13 15" key="2">
    <citation type="journal article" date="2013" name="Nature">
        <title>Insights into bilaterian evolution from three spiralian genomes.</title>
        <authorList>
            <person name="Simakov O."/>
            <person name="Marletaz F."/>
            <person name="Cho S.J."/>
            <person name="Edsinger-Gonzales E."/>
            <person name="Havlak P."/>
            <person name="Hellsten U."/>
            <person name="Kuo D.H."/>
            <person name="Larsson T."/>
            <person name="Lv J."/>
            <person name="Arendt D."/>
            <person name="Savage R."/>
            <person name="Osoegawa K."/>
            <person name="de Jong P."/>
            <person name="Grimwood J."/>
            <person name="Chapman J.A."/>
            <person name="Shapiro H."/>
            <person name="Aerts A."/>
            <person name="Otillar R.P."/>
            <person name="Terry A.Y."/>
            <person name="Boore J.L."/>
            <person name="Grigoriev I.V."/>
            <person name="Lindberg D.R."/>
            <person name="Seaver E.C."/>
            <person name="Weisblat D.A."/>
            <person name="Putnam N.H."/>
            <person name="Rokhsar D.S."/>
        </authorList>
    </citation>
    <scope>NUCLEOTIDE SEQUENCE</scope>
    <source>
        <strain evidence="13 15">I ESC-2004</strain>
    </source>
</reference>
<dbReference type="EMBL" id="KB294122">
    <property type="protein sequence ID" value="ELU15002.1"/>
    <property type="molecule type" value="Genomic_DNA"/>
</dbReference>
<proteinExistence type="inferred from homology"/>
<dbReference type="HOGENOM" id="CLU_047426_2_0_1"/>
<dbReference type="EMBL" id="AMQN01004679">
    <property type="status" value="NOT_ANNOTATED_CDS"/>
    <property type="molecule type" value="Genomic_DNA"/>
</dbReference>
<dbReference type="GO" id="GO:0008033">
    <property type="term" value="P:tRNA processing"/>
    <property type="evidence" value="ECO:0007669"/>
    <property type="project" value="UniProtKB-KW"/>
</dbReference>
<dbReference type="UniPathway" id="UPA00375"/>
<comment type="pathway">
    <text evidence="1">tRNA modification; wybutosine-tRNA(Phe) biosynthesis.</text>
</comment>
<comment type="similarity">
    <text evidence="2">Belongs to the TYW3 family.</text>
</comment>
<accession>R7V909</accession>
<evidence type="ECO:0000256" key="7">
    <source>
        <dbReference type="ARBA" id="ARBA00022691"/>
    </source>
</evidence>
<evidence type="ECO:0000256" key="4">
    <source>
        <dbReference type="ARBA" id="ARBA00016536"/>
    </source>
</evidence>
<evidence type="ECO:0000256" key="10">
    <source>
        <dbReference type="ARBA" id="ARBA00030554"/>
    </source>
</evidence>
<dbReference type="OrthoDB" id="263283at2759"/>
<comment type="catalytic activity">
    <reaction evidence="11">
        <text>4-demethyl-7-[(3S)-3-amino-3-carboxypropyl]wyosine(37) in tRNA(Phe) + S-adenosyl-L-methionine = 7-[(3S)-3-amino-3-carboxypropyl]wyosine(37) in tRNA(Phe) + S-adenosyl-L-homocysteine + H(+)</text>
        <dbReference type="Rhea" id="RHEA:36635"/>
        <dbReference type="Rhea" id="RHEA-COMP:10378"/>
        <dbReference type="Rhea" id="RHEA-COMP:10379"/>
        <dbReference type="ChEBI" id="CHEBI:15378"/>
        <dbReference type="ChEBI" id="CHEBI:57856"/>
        <dbReference type="ChEBI" id="CHEBI:59789"/>
        <dbReference type="ChEBI" id="CHEBI:73543"/>
        <dbReference type="ChEBI" id="CHEBI:73550"/>
        <dbReference type="EC" id="2.1.1.282"/>
    </reaction>
</comment>
<dbReference type="GO" id="GO:0008168">
    <property type="term" value="F:methyltransferase activity"/>
    <property type="evidence" value="ECO:0007669"/>
    <property type="project" value="UniProtKB-KW"/>
</dbReference>
<organism evidence="13">
    <name type="scientific">Capitella teleta</name>
    <name type="common">Polychaete worm</name>
    <dbReference type="NCBI Taxonomy" id="283909"/>
    <lineage>
        <taxon>Eukaryota</taxon>
        <taxon>Metazoa</taxon>
        <taxon>Spiralia</taxon>
        <taxon>Lophotrochozoa</taxon>
        <taxon>Annelida</taxon>
        <taxon>Polychaeta</taxon>
        <taxon>Sedentaria</taxon>
        <taxon>Scolecida</taxon>
        <taxon>Capitellidae</taxon>
        <taxon>Capitella</taxon>
    </lineage>
</organism>
<keyword evidence="6" id="KW-0808">Transferase</keyword>
<evidence type="ECO:0000313" key="13">
    <source>
        <dbReference type="EMBL" id="ELU15002.1"/>
    </source>
</evidence>
<dbReference type="AlphaFoldDB" id="R7V909"/>
<reference evidence="15" key="1">
    <citation type="submission" date="2012-12" db="EMBL/GenBank/DDBJ databases">
        <authorList>
            <person name="Hellsten U."/>
            <person name="Grimwood J."/>
            <person name="Chapman J.A."/>
            <person name="Shapiro H."/>
            <person name="Aerts A."/>
            <person name="Otillar R.P."/>
            <person name="Terry A.Y."/>
            <person name="Boore J.L."/>
            <person name="Simakov O."/>
            <person name="Marletaz F."/>
            <person name="Cho S.-J."/>
            <person name="Edsinger-Gonzales E."/>
            <person name="Havlak P."/>
            <person name="Kuo D.-H."/>
            <person name="Larsson T."/>
            <person name="Lv J."/>
            <person name="Arendt D."/>
            <person name="Savage R."/>
            <person name="Osoegawa K."/>
            <person name="de Jong P."/>
            <person name="Lindberg D.R."/>
            <person name="Seaver E.C."/>
            <person name="Weisblat D.A."/>
            <person name="Putnam N.H."/>
            <person name="Grigoriev I.V."/>
            <person name="Rokhsar D.S."/>
        </authorList>
    </citation>
    <scope>NUCLEOTIDE SEQUENCE</scope>
    <source>
        <strain evidence="15">I ESC-2004</strain>
    </source>
</reference>
<dbReference type="GO" id="GO:0032259">
    <property type="term" value="P:methylation"/>
    <property type="evidence" value="ECO:0007669"/>
    <property type="project" value="UniProtKB-KW"/>
</dbReference>
<evidence type="ECO:0000259" key="12">
    <source>
        <dbReference type="Pfam" id="PF02676"/>
    </source>
</evidence>
<evidence type="ECO:0000256" key="3">
    <source>
        <dbReference type="ARBA" id="ARBA00012750"/>
    </source>
</evidence>
<comment type="function">
    <text evidence="9">Probable S-adenosyl-L-methionine-dependent methyltransferase that acts as a component of the wybutosine biosynthesis pathway. Wybutosine is a hyper modified guanosine with a tricyclic base found at the 3'-position adjacent to the anticodon of eukaryotic phenylalanine tRNA.</text>
</comment>
<keyword evidence="15" id="KW-1185">Reference proteome</keyword>
<protein>
    <recommendedName>
        <fullName evidence="4">tRNA wybutosine-synthesizing protein 3 homolog</fullName>
        <ecNumber evidence="3">2.1.1.282</ecNumber>
    </recommendedName>
    <alternativeName>
        <fullName evidence="10">tRNA(Phe) 7-((3-amino-3-carboxypropyl)-4-demethylwyosine(37)-N(4))-methyltransferase</fullName>
    </alternativeName>
</protein>
<evidence type="ECO:0000256" key="5">
    <source>
        <dbReference type="ARBA" id="ARBA00022603"/>
    </source>
</evidence>
<dbReference type="EC" id="2.1.1.282" evidence="3"/>
<evidence type="ECO:0000313" key="15">
    <source>
        <dbReference type="Proteomes" id="UP000014760"/>
    </source>
</evidence>
<evidence type="ECO:0000313" key="14">
    <source>
        <dbReference type="EnsemblMetazoa" id="CapteP167017"/>
    </source>
</evidence>
<evidence type="ECO:0000256" key="2">
    <source>
        <dbReference type="ARBA" id="ARBA00008569"/>
    </source>
</evidence>